<comment type="caution">
    <text evidence="1">The sequence shown here is derived from an EMBL/GenBank/DDBJ whole genome shotgun (WGS) entry which is preliminary data.</text>
</comment>
<accession>A0A317C9A8</accession>
<gene>
    <name evidence="1" type="ORF">DKW60_16160</name>
</gene>
<dbReference type="OrthoDB" id="9793663at2"/>
<organism evidence="1 2">
    <name type="scientific">Leucothrix pacifica</name>
    <dbReference type="NCBI Taxonomy" id="1247513"/>
    <lineage>
        <taxon>Bacteria</taxon>
        <taxon>Pseudomonadati</taxon>
        <taxon>Pseudomonadota</taxon>
        <taxon>Gammaproteobacteria</taxon>
        <taxon>Thiotrichales</taxon>
        <taxon>Thiotrichaceae</taxon>
        <taxon>Leucothrix</taxon>
    </lineage>
</organism>
<dbReference type="AlphaFoldDB" id="A0A317C9A8"/>
<dbReference type="PANTHER" id="PTHR38774">
    <property type="entry name" value="CYTOPLASMIC PROTEIN-RELATED"/>
    <property type="match status" value="1"/>
</dbReference>
<dbReference type="Proteomes" id="UP000245539">
    <property type="component" value="Unassembled WGS sequence"/>
</dbReference>
<sequence length="160" mass="18923">MQTSLTTKLSTSDIELLKNIQQAIFPPRPRSFAALMEMYEINYMQLRLLCGDIRSLQGTYFSKQSTGIPLRLEVLEQSSHTTILLLTYDFNSDDQPRPDLQIQIYHDSRQANVISRRCKFLGDQINTRKMGADTQLLCQWRTNRFLFKWVKYLRRQNYSF</sequence>
<reference evidence="1 2" key="1">
    <citation type="submission" date="2018-05" db="EMBL/GenBank/DDBJ databases">
        <title>Leucothrix arctica sp. nov., isolated from Arctic seawater.</title>
        <authorList>
            <person name="Choi A."/>
            <person name="Baek K."/>
        </authorList>
    </citation>
    <scope>NUCLEOTIDE SEQUENCE [LARGE SCALE GENOMIC DNA]</scope>
    <source>
        <strain evidence="1 2">JCM 18388</strain>
    </source>
</reference>
<protein>
    <submittedName>
        <fullName evidence="1">DUF1249 domain-containing protein</fullName>
    </submittedName>
</protein>
<evidence type="ECO:0000313" key="2">
    <source>
        <dbReference type="Proteomes" id="UP000245539"/>
    </source>
</evidence>
<dbReference type="Pfam" id="PF06853">
    <property type="entry name" value="DUF1249"/>
    <property type="match status" value="1"/>
</dbReference>
<evidence type="ECO:0000313" key="1">
    <source>
        <dbReference type="EMBL" id="PWQ94937.1"/>
    </source>
</evidence>
<dbReference type="RefSeq" id="WP_109838699.1">
    <property type="nucleotide sequence ID" value="NZ_QGKM01000052.1"/>
</dbReference>
<keyword evidence="2" id="KW-1185">Reference proteome</keyword>
<dbReference type="InterPro" id="IPR009659">
    <property type="entry name" value="DUF1249"/>
</dbReference>
<dbReference type="PANTHER" id="PTHR38774:SF1">
    <property type="entry name" value="CYTOPLASMIC PROTEIN"/>
    <property type="match status" value="1"/>
</dbReference>
<proteinExistence type="predicted"/>
<dbReference type="EMBL" id="QGKM01000052">
    <property type="protein sequence ID" value="PWQ94937.1"/>
    <property type="molecule type" value="Genomic_DNA"/>
</dbReference>
<name>A0A317C9A8_9GAMM</name>